<organism evidence="1 2">
    <name type="scientific">Pelobates cultripes</name>
    <name type="common">Western spadefoot toad</name>
    <dbReference type="NCBI Taxonomy" id="61616"/>
    <lineage>
        <taxon>Eukaryota</taxon>
        <taxon>Metazoa</taxon>
        <taxon>Chordata</taxon>
        <taxon>Craniata</taxon>
        <taxon>Vertebrata</taxon>
        <taxon>Euteleostomi</taxon>
        <taxon>Amphibia</taxon>
        <taxon>Batrachia</taxon>
        <taxon>Anura</taxon>
        <taxon>Pelobatoidea</taxon>
        <taxon>Pelobatidae</taxon>
        <taxon>Pelobates</taxon>
    </lineage>
</organism>
<evidence type="ECO:0000313" key="2">
    <source>
        <dbReference type="Proteomes" id="UP001295444"/>
    </source>
</evidence>
<feature type="non-terminal residue" evidence="1">
    <location>
        <position position="1"/>
    </location>
</feature>
<feature type="non-terminal residue" evidence="1">
    <location>
        <position position="74"/>
    </location>
</feature>
<sequence length="74" mass="8349">RSSRSQLGKSRAVWRLRGTEKLRPTLQDGICSRLFTNCPGLTDLLGREAYKSPTQLMGTILRYTELTNEQSPPP</sequence>
<proteinExistence type="predicted"/>
<protein>
    <submittedName>
        <fullName evidence="1">Uncharacterized protein</fullName>
    </submittedName>
</protein>
<evidence type="ECO:0000313" key="1">
    <source>
        <dbReference type="EMBL" id="CAH2306429.1"/>
    </source>
</evidence>
<dbReference type="Proteomes" id="UP001295444">
    <property type="component" value="Chromosome 07"/>
</dbReference>
<accession>A0AAD1SRU0</accession>
<gene>
    <name evidence="1" type="ORF">PECUL_23A038999</name>
</gene>
<name>A0AAD1SRU0_PELCU</name>
<keyword evidence="2" id="KW-1185">Reference proteome</keyword>
<dbReference type="EMBL" id="OW240918">
    <property type="protein sequence ID" value="CAH2306429.1"/>
    <property type="molecule type" value="Genomic_DNA"/>
</dbReference>
<dbReference type="AlphaFoldDB" id="A0AAD1SRU0"/>
<reference evidence="1" key="1">
    <citation type="submission" date="2022-03" db="EMBL/GenBank/DDBJ databases">
        <authorList>
            <person name="Alioto T."/>
            <person name="Alioto T."/>
            <person name="Gomez Garrido J."/>
        </authorList>
    </citation>
    <scope>NUCLEOTIDE SEQUENCE</scope>
</reference>